<dbReference type="PROSITE" id="PS51999">
    <property type="entry name" value="ZF_GRF"/>
    <property type="match status" value="1"/>
</dbReference>
<dbReference type="InterPro" id="IPR038765">
    <property type="entry name" value="Papain-like_cys_pep_sf"/>
</dbReference>
<dbReference type="InterPro" id="IPR050164">
    <property type="entry name" value="Peptidase_C19"/>
</dbReference>
<feature type="non-terminal residue" evidence="8">
    <location>
        <position position="1"/>
    </location>
</feature>
<keyword evidence="8" id="KW-0645">Protease</keyword>
<feature type="region of interest" description="Disordered" evidence="5">
    <location>
        <begin position="1"/>
        <end position="23"/>
    </location>
</feature>
<organism evidence="8 9">
    <name type="scientific">Thraustotheca clavata</name>
    <dbReference type="NCBI Taxonomy" id="74557"/>
    <lineage>
        <taxon>Eukaryota</taxon>
        <taxon>Sar</taxon>
        <taxon>Stramenopiles</taxon>
        <taxon>Oomycota</taxon>
        <taxon>Saprolegniomycetes</taxon>
        <taxon>Saprolegniales</taxon>
        <taxon>Achlyaceae</taxon>
        <taxon>Thraustotheca</taxon>
    </lineage>
</organism>
<evidence type="ECO:0000256" key="1">
    <source>
        <dbReference type="ARBA" id="ARBA00022723"/>
    </source>
</evidence>
<keyword evidence="8" id="KW-0378">Hydrolase</keyword>
<proteinExistence type="predicted"/>
<dbReference type="PROSITE" id="PS00972">
    <property type="entry name" value="USP_1"/>
    <property type="match status" value="1"/>
</dbReference>
<dbReference type="InterPro" id="IPR010666">
    <property type="entry name" value="Znf_GRF"/>
</dbReference>
<dbReference type="GO" id="GO:0005634">
    <property type="term" value="C:nucleus"/>
    <property type="evidence" value="ECO:0007669"/>
    <property type="project" value="TreeGrafter"/>
</dbReference>
<keyword evidence="2 4" id="KW-0863">Zinc-finger</keyword>
<evidence type="ECO:0000313" key="9">
    <source>
        <dbReference type="Proteomes" id="UP000243217"/>
    </source>
</evidence>
<dbReference type="Pfam" id="PF00443">
    <property type="entry name" value="UCH"/>
    <property type="match status" value="1"/>
</dbReference>
<comment type="caution">
    <text evidence="8">The sequence shown here is derived from an EMBL/GenBank/DDBJ whole genome shotgun (WGS) entry which is preliminary data.</text>
</comment>
<dbReference type="InterPro" id="IPR028889">
    <property type="entry name" value="USP"/>
</dbReference>
<evidence type="ECO:0000256" key="3">
    <source>
        <dbReference type="ARBA" id="ARBA00022833"/>
    </source>
</evidence>
<dbReference type="Gene3D" id="3.90.70.10">
    <property type="entry name" value="Cysteine proteinases"/>
    <property type="match status" value="1"/>
</dbReference>
<dbReference type="Proteomes" id="UP000243217">
    <property type="component" value="Unassembled WGS sequence"/>
</dbReference>
<keyword evidence="1" id="KW-0479">Metal-binding</keyword>
<dbReference type="InterPro" id="IPR001394">
    <property type="entry name" value="Peptidase_C19_UCH"/>
</dbReference>
<dbReference type="GO" id="GO:0006508">
    <property type="term" value="P:proteolysis"/>
    <property type="evidence" value="ECO:0007669"/>
    <property type="project" value="UniProtKB-KW"/>
</dbReference>
<evidence type="ECO:0000256" key="5">
    <source>
        <dbReference type="SAM" id="MobiDB-lite"/>
    </source>
</evidence>
<feature type="domain" description="GRF-type" evidence="7">
    <location>
        <begin position="254"/>
        <end position="294"/>
    </location>
</feature>
<accession>A0A1V9Y884</accession>
<keyword evidence="9" id="KW-1185">Reference proteome</keyword>
<evidence type="ECO:0000259" key="6">
    <source>
        <dbReference type="PROSITE" id="PS50235"/>
    </source>
</evidence>
<dbReference type="PANTHER" id="PTHR24006">
    <property type="entry name" value="UBIQUITIN CARBOXYL-TERMINAL HYDROLASE"/>
    <property type="match status" value="1"/>
</dbReference>
<dbReference type="EMBL" id="JNBS01004872">
    <property type="protein sequence ID" value="OQR81909.1"/>
    <property type="molecule type" value="Genomic_DNA"/>
</dbReference>
<dbReference type="CDD" id="cd02257">
    <property type="entry name" value="Peptidase_C19"/>
    <property type="match status" value="1"/>
</dbReference>
<dbReference type="GO" id="GO:0004843">
    <property type="term" value="F:cysteine-type deubiquitinase activity"/>
    <property type="evidence" value="ECO:0007669"/>
    <property type="project" value="InterPro"/>
</dbReference>
<dbReference type="GO" id="GO:0008270">
    <property type="term" value="F:zinc ion binding"/>
    <property type="evidence" value="ECO:0007669"/>
    <property type="project" value="UniProtKB-KW"/>
</dbReference>
<feature type="domain" description="USP" evidence="6">
    <location>
        <begin position="46"/>
        <end position="450"/>
    </location>
</feature>
<evidence type="ECO:0000256" key="2">
    <source>
        <dbReference type="ARBA" id="ARBA00022771"/>
    </source>
</evidence>
<sequence length="451" mass="50491">TVKPTEEKQKKLESDDKDEPAKKDGFSQLLLGAKRQAALNATAKSSGLVNLGNTCYMNAVLQALLSLQAFVACLRDDAWVAALTKQALAKGYWSNKANKEAYEFYLCFKDMIKDHVESAHLDPGPMKAVVGKRAQAFANNAQQDAHEFLMSVLFELEEDMKGVLRQQREIVSKNTEQKKASKQSIHQYFNGSQPETQAIDNIEGLLPTTTFFQTTITQTLTCTSCGYSRHLNETFRELPLDFPPAIHAKPTLLCHCQRPVHRLITKKEGENKGRPFLKCSQFPQCKFFQWDDNPVSEPEGLNVPQLLAKYFEAYSVDVKCEKCSDGATAKVTLSILKAPPVLVLHLKRFEISTSSYTLVKRNDVVAAPIIIDINSYRNSSAKSKPAYHIKSIIRHIGKTAGEGHYVTDIRHDKGSKWTRYNDAHVSEIDAAQVLQGAGAENGYLLFYVRDK</sequence>
<dbReference type="SUPFAM" id="SSF54001">
    <property type="entry name" value="Cysteine proteinases"/>
    <property type="match status" value="1"/>
</dbReference>
<dbReference type="AlphaFoldDB" id="A0A1V9Y884"/>
<evidence type="ECO:0000259" key="7">
    <source>
        <dbReference type="PROSITE" id="PS51999"/>
    </source>
</evidence>
<evidence type="ECO:0000313" key="8">
    <source>
        <dbReference type="EMBL" id="OQR81909.1"/>
    </source>
</evidence>
<reference evidence="8 9" key="1">
    <citation type="journal article" date="2014" name="Genome Biol. Evol.">
        <title>The secreted proteins of Achlya hypogyna and Thraustotheca clavata identify the ancestral oomycete secretome and reveal gene acquisitions by horizontal gene transfer.</title>
        <authorList>
            <person name="Misner I."/>
            <person name="Blouin N."/>
            <person name="Leonard G."/>
            <person name="Richards T.A."/>
            <person name="Lane C.E."/>
        </authorList>
    </citation>
    <scope>NUCLEOTIDE SEQUENCE [LARGE SCALE GENOMIC DNA]</scope>
    <source>
        <strain evidence="8 9">ATCC 34112</strain>
    </source>
</reference>
<keyword evidence="3" id="KW-0862">Zinc</keyword>
<dbReference type="OrthoDB" id="289038at2759"/>
<protein>
    <submittedName>
        <fullName evidence="8">Ubiquitin-specific protease</fullName>
    </submittedName>
</protein>
<dbReference type="GO" id="GO:0005829">
    <property type="term" value="C:cytosol"/>
    <property type="evidence" value="ECO:0007669"/>
    <property type="project" value="TreeGrafter"/>
</dbReference>
<evidence type="ECO:0000256" key="4">
    <source>
        <dbReference type="PROSITE-ProRule" id="PRU01343"/>
    </source>
</evidence>
<gene>
    <name evidence="8" type="ORF">THRCLA_11296</name>
</gene>
<dbReference type="Pfam" id="PF06839">
    <property type="entry name" value="Zn_ribbon_GRF"/>
    <property type="match status" value="1"/>
</dbReference>
<dbReference type="PROSITE" id="PS50235">
    <property type="entry name" value="USP_3"/>
    <property type="match status" value="1"/>
</dbReference>
<name>A0A1V9Y884_9STRA</name>
<dbReference type="GO" id="GO:0016579">
    <property type="term" value="P:protein deubiquitination"/>
    <property type="evidence" value="ECO:0007669"/>
    <property type="project" value="InterPro"/>
</dbReference>
<dbReference type="PANTHER" id="PTHR24006:SF827">
    <property type="entry name" value="UBIQUITIN CARBOXYL-TERMINAL HYDROLASE 34"/>
    <property type="match status" value="1"/>
</dbReference>
<dbReference type="InterPro" id="IPR018200">
    <property type="entry name" value="USP_CS"/>
</dbReference>
<dbReference type="STRING" id="74557.A0A1V9Y884"/>